<dbReference type="SUPFAM" id="SSF48452">
    <property type="entry name" value="TPR-like"/>
    <property type="match status" value="1"/>
</dbReference>
<feature type="transmembrane region" description="Helical" evidence="5">
    <location>
        <begin position="43"/>
        <end position="65"/>
    </location>
</feature>
<sequence length="977" mass="109315">MSDMKHTEAPHTGLSRLLLTVVDVLIGALVFLLPFIMGGREAWGHWFLITVSLSLGVAWAVYAAVQGRRYSVSWLELFLIAGLSIAWFQVQPQAPEVMSKFSAEYTRLLPSWSETQLTETQLPETPSAESPTAWSVLSFAPVETRHAWWVFLAYAIVLTVLFQRIRQPEDCYRLLKWVGIAGVAMTTFGLLQWGASNDRFFWFYEHPYTEPTVHLKGAFTNRNHFAQFLSLAIGPLLWWLFRDVKLYLQTQAATNAGTTTPHAARPKPKRKSARARKPAAAAGSQAFQQGFSIPIMLLLCAVAIVVVAVVLSLSRGGMIAAGAVTLVALAGLWRGFKLAGAMAGIILGGGVLFLSLLAFSGEEQIQVKLDQLISGDADKIDTGGNRRAVWAADAKVIQKFPLLGTGVGSHRDVYTLYMDNYADFAMAEMTHAESSFVHAALETGLVGVGCLIAALLFVMLRLVRGTFRTTDPTNRACIIAVIACMVGAILHAVVDFIWYVPGIVVVSLVLIAVGLKAASRHFGTMQIRDGQASGEIWFPRIAWAALGGLCVVGLIRVQPELLSRIEAEKHWYAALRVKLDVPPDDSDGYDNLDDGQVIALDEQPERLSPEAQAAYESKALARREVAMAKYLQERISHMHASLKARPDQHRVQLALAEQCVNLFDLLQSRSDNPFPLNMLRDAATNGGFETTQEMQEWIQGTCGKSFQLVKLADRLSRKSLQGCPLLGHAYVTLVETSFLHDVADSQHRDLVNQAMLVRGHDPRIRFMAGREAIMANDRETAMKLWDSVFHSSQLFRLNILQMVAHSTPVEFWLQQFQPNAEELRDILLVYESLKRERDVNVTLERLADAIPKEAGEIEDEDERLEALMFAYMAARRIEDLEHGVEILRRTAKDFPLAFEPRYHLGMTLVELERPEDSMPHLQWCYEHDPGNVLIPRLIVRARSLMNDREDDSKVRLANFERWASRTRKADDKQRRLP</sequence>
<feature type="transmembrane region" description="Helical" evidence="5">
    <location>
        <begin position="472"/>
        <end position="490"/>
    </location>
</feature>
<feature type="transmembrane region" description="Helical" evidence="5">
    <location>
        <begin position="436"/>
        <end position="460"/>
    </location>
</feature>
<dbReference type="InterPro" id="IPR007016">
    <property type="entry name" value="O-antigen_ligase-rel_domated"/>
</dbReference>
<evidence type="ECO:0000259" key="6">
    <source>
        <dbReference type="Pfam" id="PF04932"/>
    </source>
</evidence>
<keyword evidence="3 5" id="KW-1133">Transmembrane helix</keyword>
<evidence type="ECO:0000313" key="8">
    <source>
        <dbReference type="Proteomes" id="UP000187735"/>
    </source>
</evidence>
<evidence type="ECO:0000256" key="3">
    <source>
        <dbReference type="ARBA" id="ARBA00022989"/>
    </source>
</evidence>
<proteinExistence type="predicted"/>
<dbReference type="PANTHER" id="PTHR37422:SF23">
    <property type="entry name" value="TEICHURONIC ACID BIOSYNTHESIS PROTEIN TUAE"/>
    <property type="match status" value="1"/>
</dbReference>
<evidence type="ECO:0000313" key="7">
    <source>
        <dbReference type="EMBL" id="APZ95797.1"/>
    </source>
</evidence>
<feature type="transmembrane region" description="Helical" evidence="5">
    <location>
        <begin position="291"/>
        <end position="311"/>
    </location>
</feature>
<keyword evidence="4 5" id="KW-0472">Membrane</keyword>
<dbReference type="InterPro" id="IPR051533">
    <property type="entry name" value="WaaL-like"/>
</dbReference>
<name>A0A1P8WP13_9PLAN</name>
<dbReference type="Pfam" id="PF04932">
    <property type="entry name" value="Wzy_C"/>
    <property type="match status" value="1"/>
</dbReference>
<evidence type="ECO:0000256" key="4">
    <source>
        <dbReference type="ARBA" id="ARBA00023136"/>
    </source>
</evidence>
<dbReference type="AlphaFoldDB" id="A0A1P8WP13"/>
<feature type="domain" description="O-antigen ligase-related" evidence="6">
    <location>
        <begin position="301"/>
        <end position="451"/>
    </location>
</feature>
<feature type="transmembrane region" description="Helical" evidence="5">
    <location>
        <begin position="72"/>
        <end position="90"/>
    </location>
</feature>
<dbReference type="OrthoDB" id="238751at2"/>
<evidence type="ECO:0000256" key="1">
    <source>
        <dbReference type="ARBA" id="ARBA00004141"/>
    </source>
</evidence>
<dbReference type="EMBL" id="CP017641">
    <property type="protein sequence ID" value="APZ95797.1"/>
    <property type="molecule type" value="Genomic_DNA"/>
</dbReference>
<feature type="transmembrane region" description="Helical" evidence="5">
    <location>
        <begin position="496"/>
        <end position="515"/>
    </location>
</feature>
<organism evidence="7 8">
    <name type="scientific">Fuerstiella marisgermanici</name>
    <dbReference type="NCBI Taxonomy" id="1891926"/>
    <lineage>
        <taxon>Bacteria</taxon>
        <taxon>Pseudomonadati</taxon>
        <taxon>Planctomycetota</taxon>
        <taxon>Planctomycetia</taxon>
        <taxon>Planctomycetales</taxon>
        <taxon>Planctomycetaceae</taxon>
        <taxon>Fuerstiella</taxon>
    </lineage>
</organism>
<protein>
    <submittedName>
        <fullName evidence="7">Putative bicarbonate transporter, IctB family</fullName>
    </submittedName>
</protein>
<dbReference type="Proteomes" id="UP000187735">
    <property type="component" value="Chromosome"/>
</dbReference>
<dbReference type="GO" id="GO:0016020">
    <property type="term" value="C:membrane"/>
    <property type="evidence" value="ECO:0007669"/>
    <property type="project" value="UniProtKB-SubCell"/>
</dbReference>
<feature type="transmembrane region" description="Helical" evidence="5">
    <location>
        <begin position="14"/>
        <end position="37"/>
    </location>
</feature>
<evidence type="ECO:0000256" key="2">
    <source>
        <dbReference type="ARBA" id="ARBA00022692"/>
    </source>
</evidence>
<dbReference type="RefSeq" id="WP_077026906.1">
    <property type="nucleotide sequence ID" value="NZ_CP017641.1"/>
</dbReference>
<dbReference type="InterPro" id="IPR011990">
    <property type="entry name" value="TPR-like_helical_dom_sf"/>
</dbReference>
<keyword evidence="8" id="KW-1185">Reference proteome</keyword>
<feature type="transmembrane region" description="Helical" evidence="5">
    <location>
        <begin position="174"/>
        <end position="195"/>
    </location>
</feature>
<dbReference type="KEGG" id="fmr:Fuma_05459"/>
<evidence type="ECO:0000256" key="5">
    <source>
        <dbReference type="SAM" id="Phobius"/>
    </source>
</evidence>
<accession>A0A1P8WP13</accession>
<gene>
    <name evidence="7" type="ORF">Fuma_05459</name>
</gene>
<feature type="transmembrane region" description="Helical" evidence="5">
    <location>
        <begin position="317"/>
        <end position="333"/>
    </location>
</feature>
<reference evidence="7 8" key="1">
    <citation type="journal article" date="2016" name="Front. Microbiol.">
        <title>Fuerstia marisgermanicae gen. nov., sp. nov., an Unusual Member of the Phylum Planctomycetes from the German Wadden Sea.</title>
        <authorList>
            <person name="Kohn T."/>
            <person name="Heuer A."/>
            <person name="Jogler M."/>
            <person name="Vollmers J."/>
            <person name="Boedeker C."/>
            <person name="Bunk B."/>
            <person name="Rast P."/>
            <person name="Borchert D."/>
            <person name="Glockner I."/>
            <person name="Freese H.M."/>
            <person name="Klenk H.P."/>
            <person name="Overmann J."/>
            <person name="Kaster A.K."/>
            <person name="Rohde M."/>
            <person name="Wiegand S."/>
            <person name="Jogler C."/>
        </authorList>
    </citation>
    <scope>NUCLEOTIDE SEQUENCE [LARGE SCALE GENOMIC DNA]</scope>
    <source>
        <strain evidence="7 8">NH11</strain>
    </source>
</reference>
<dbReference type="PANTHER" id="PTHR37422">
    <property type="entry name" value="TEICHURONIC ACID BIOSYNTHESIS PROTEIN TUAE"/>
    <property type="match status" value="1"/>
</dbReference>
<dbReference type="STRING" id="1891926.Fuma_05459"/>
<feature type="transmembrane region" description="Helical" evidence="5">
    <location>
        <begin position="536"/>
        <end position="555"/>
    </location>
</feature>
<feature type="transmembrane region" description="Helical" evidence="5">
    <location>
        <begin position="224"/>
        <end position="241"/>
    </location>
</feature>
<feature type="transmembrane region" description="Helical" evidence="5">
    <location>
        <begin position="340"/>
        <end position="359"/>
    </location>
</feature>
<keyword evidence="2 5" id="KW-0812">Transmembrane</keyword>
<comment type="subcellular location">
    <subcellularLocation>
        <location evidence="1">Membrane</location>
        <topology evidence="1">Multi-pass membrane protein</topology>
    </subcellularLocation>
</comment>
<feature type="transmembrane region" description="Helical" evidence="5">
    <location>
        <begin position="146"/>
        <end position="162"/>
    </location>
</feature>